<name>A0A6P8H7Z4_ACTTE</name>
<accession>A0A6P8H7Z4</accession>
<sequence length="288" mass="32691">MCIVFLSYNDNPGPDGYKLIIASNRDEYYERPTEVAKFWEKNSNVIAGIDLVPGKEDGTWLGITKCGKFGALTNYRQSDEFISQDMKGRGFLVTDYLTGDQTCEEYLTELSSNGHQYNGFNLILGKLSLENESKFGYYCNTEGKVIKLLTPGIHVLSNRTLNFPWPKVVYGREKFEEIISKNSANKRDLIDGLMGLLNERRRHFPNEDDSCYTGPQDELLSDAYKDACRAIFVKFDGQSYGTRTNTIILVDAKGHVTYTERTLSNGATDPDDDADWVVNCHEFDIIER</sequence>
<dbReference type="AlphaFoldDB" id="A0A6P8H7Z4"/>
<dbReference type="InParanoid" id="A0A6P8H7Z4"/>
<evidence type="ECO:0000313" key="2">
    <source>
        <dbReference type="RefSeq" id="XP_031551611.1"/>
    </source>
</evidence>
<keyword evidence="1" id="KW-1185">Reference proteome</keyword>
<dbReference type="PANTHER" id="PTHR17985:SF8">
    <property type="entry name" value="TRANSPORT AND GOLGI ORGANIZATION PROTEIN 2 HOMOLOG"/>
    <property type="match status" value="1"/>
</dbReference>
<protein>
    <submittedName>
        <fullName evidence="2">Transport and Golgi organization 2 homolog</fullName>
    </submittedName>
</protein>
<dbReference type="RefSeq" id="XP_031551611.1">
    <property type="nucleotide sequence ID" value="XM_031695751.1"/>
</dbReference>
<dbReference type="KEGG" id="aten:116288886"/>
<dbReference type="PANTHER" id="PTHR17985">
    <property type="entry name" value="SER/THR-RICH PROTEIN T10 IN DGCR REGION"/>
    <property type="match status" value="1"/>
</dbReference>
<evidence type="ECO:0000313" key="1">
    <source>
        <dbReference type="Proteomes" id="UP000515163"/>
    </source>
</evidence>
<dbReference type="InterPro" id="IPR008551">
    <property type="entry name" value="TANGO2"/>
</dbReference>
<reference evidence="2" key="1">
    <citation type="submission" date="2025-08" db="UniProtKB">
        <authorList>
            <consortium name="RefSeq"/>
        </authorList>
    </citation>
    <scope>IDENTIFICATION</scope>
    <source>
        <tissue evidence="2">Tentacle</tissue>
    </source>
</reference>
<dbReference type="GO" id="GO:0009306">
    <property type="term" value="P:protein secretion"/>
    <property type="evidence" value="ECO:0007669"/>
    <property type="project" value="TreeGrafter"/>
</dbReference>
<dbReference type="OrthoDB" id="191601at2759"/>
<dbReference type="Pfam" id="PF05742">
    <property type="entry name" value="TANGO2"/>
    <property type="match status" value="1"/>
</dbReference>
<organism evidence="1 2">
    <name type="scientific">Actinia tenebrosa</name>
    <name type="common">Australian red waratah sea anemone</name>
    <dbReference type="NCBI Taxonomy" id="6105"/>
    <lineage>
        <taxon>Eukaryota</taxon>
        <taxon>Metazoa</taxon>
        <taxon>Cnidaria</taxon>
        <taxon>Anthozoa</taxon>
        <taxon>Hexacorallia</taxon>
        <taxon>Actiniaria</taxon>
        <taxon>Actiniidae</taxon>
        <taxon>Actinia</taxon>
    </lineage>
</organism>
<dbReference type="GO" id="GO:0005794">
    <property type="term" value="C:Golgi apparatus"/>
    <property type="evidence" value="ECO:0007669"/>
    <property type="project" value="TreeGrafter"/>
</dbReference>
<dbReference type="Proteomes" id="UP000515163">
    <property type="component" value="Unplaced"/>
</dbReference>
<gene>
    <name evidence="2" type="primary">LOC116288886</name>
</gene>
<dbReference type="GeneID" id="116288886"/>
<dbReference type="GO" id="GO:0007030">
    <property type="term" value="P:Golgi organization"/>
    <property type="evidence" value="ECO:0007669"/>
    <property type="project" value="TreeGrafter"/>
</dbReference>
<dbReference type="FunCoup" id="A0A6P8H7Z4">
    <property type="interactions" value="1391"/>
</dbReference>
<proteinExistence type="predicted"/>